<dbReference type="Gene3D" id="3.30.420.10">
    <property type="entry name" value="Ribonuclease H-like superfamily/Ribonuclease H"/>
    <property type="match status" value="1"/>
</dbReference>
<keyword evidence="7 11" id="KW-0479">Metal-binding</keyword>
<dbReference type="PROSITE" id="PS50879">
    <property type="entry name" value="RNASE_H_1"/>
    <property type="match status" value="1"/>
</dbReference>
<dbReference type="CDD" id="cd09278">
    <property type="entry name" value="RNase_HI_prokaryote_like"/>
    <property type="match status" value="1"/>
</dbReference>
<dbReference type="AlphaFoldDB" id="A0A1G7KG10"/>
<gene>
    <name evidence="11 13" type="primary">rnhA</name>
    <name evidence="13" type="ORF">GQR91_08610</name>
    <name evidence="14" type="ORF">SAMN05216557_103100</name>
</gene>
<dbReference type="InterPro" id="IPR050092">
    <property type="entry name" value="RNase_H"/>
</dbReference>
<dbReference type="RefSeq" id="WP_149682086.1">
    <property type="nucleotide sequence ID" value="NZ_FNBI01000003.1"/>
</dbReference>
<dbReference type="GO" id="GO:0003676">
    <property type="term" value="F:nucleic acid binding"/>
    <property type="evidence" value="ECO:0007669"/>
    <property type="project" value="InterPro"/>
</dbReference>
<evidence type="ECO:0000256" key="6">
    <source>
        <dbReference type="ARBA" id="ARBA00022722"/>
    </source>
</evidence>
<accession>A0A1G7KG10</accession>
<sequence length="151" mass="16335">MSEAALTAVEIATDGACKGNPGPGGWGALIRSGTHEKELSGGEPNTTNNRMELMAAIEALNALKRPCAVTLSTDSRYVMDGLTKWIHGWKRNGWRTADKKPVKNAELWQALVAAAERHEIKWLWVKGHAGHPDNERADKLASDAARAIGGR</sequence>
<keyword evidence="8 11" id="KW-0255">Endonuclease</keyword>
<dbReference type="Proteomes" id="UP000323502">
    <property type="component" value="Unassembled WGS sequence"/>
</dbReference>
<evidence type="ECO:0000256" key="1">
    <source>
        <dbReference type="ARBA" id="ARBA00000077"/>
    </source>
</evidence>
<evidence type="ECO:0000256" key="3">
    <source>
        <dbReference type="ARBA" id="ARBA00005300"/>
    </source>
</evidence>
<dbReference type="InterPro" id="IPR022892">
    <property type="entry name" value="RNaseHI"/>
</dbReference>
<dbReference type="PANTHER" id="PTHR10642:SF26">
    <property type="entry name" value="RIBONUCLEASE H1"/>
    <property type="match status" value="1"/>
</dbReference>
<dbReference type="OrthoDB" id="7845843at2"/>
<dbReference type="EMBL" id="FNBI01000003">
    <property type="protein sequence ID" value="SDF36122.1"/>
    <property type="molecule type" value="Genomic_DNA"/>
</dbReference>
<comment type="subunit">
    <text evidence="4 11">Monomer.</text>
</comment>
<evidence type="ECO:0000313" key="15">
    <source>
        <dbReference type="Proteomes" id="UP000323502"/>
    </source>
</evidence>
<protein>
    <recommendedName>
        <fullName evidence="5 11">Ribonuclease H</fullName>
        <shortName evidence="11">RNase H</shortName>
        <ecNumber evidence="5 11">3.1.26.4</ecNumber>
    </recommendedName>
</protein>
<reference evidence="13 16" key="2">
    <citation type="submission" date="2019-12" db="EMBL/GenBank/DDBJ databases">
        <authorList>
            <person name="Zheng J."/>
        </authorList>
    </citation>
    <scope>NUCLEOTIDE SEQUENCE [LARGE SCALE GENOMIC DNA]</scope>
    <source>
        <strain evidence="13 16">DSM 27347</strain>
    </source>
</reference>
<dbReference type="HAMAP" id="MF_00042">
    <property type="entry name" value="RNase_H"/>
    <property type="match status" value="1"/>
</dbReference>
<organism evidence="14 15">
    <name type="scientific">Sphingomonas carotinifaciens</name>
    <dbReference type="NCBI Taxonomy" id="1166323"/>
    <lineage>
        <taxon>Bacteria</taxon>
        <taxon>Pseudomonadati</taxon>
        <taxon>Pseudomonadota</taxon>
        <taxon>Alphaproteobacteria</taxon>
        <taxon>Sphingomonadales</taxon>
        <taxon>Sphingomonadaceae</taxon>
        <taxon>Sphingomonas</taxon>
    </lineage>
</organism>
<evidence type="ECO:0000256" key="4">
    <source>
        <dbReference type="ARBA" id="ARBA00011245"/>
    </source>
</evidence>
<evidence type="ECO:0000256" key="2">
    <source>
        <dbReference type="ARBA" id="ARBA00004065"/>
    </source>
</evidence>
<keyword evidence="9 11" id="KW-0378">Hydrolase</keyword>
<dbReference type="InterPro" id="IPR036397">
    <property type="entry name" value="RNaseH_sf"/>
</dbReference>
<evidence type="ECO:0000313" key="13">
    <source>
        <dbReference type="EMBL" id="MWC43721.1"/>
    </source>
</evidence>
<evidence type="ECO:0000259" key="12">
    <source>
        <dbReference type="PROSITE" id="PS50879"/>
    </source>
</evidence>
<proteinExistence type="inferred from homology"/>
<keyword evidence="6 11" id="KW-0540">Nuclease</keyword>
<comment type="catalytic activity">
    <reaction evidence="1 11">
        <text>Endonucleolytic cleavage to 5'-phosphomonoester.</text>
        <dbReference type="EC" id="3.1.26.4"/>
    </reaction>
</comment>
<reference evidence="14 15" key="1">
    <citation type="submission" date="2016-10" db="EMBL/GenBank/DDBJ databases">
        <authorList>
            <person name="Varghese N."/>
            <person name="Submissions S."/>
        </authorList>
    </citation>
    <scope>NUCLEOTIDE SEQUENCE [LARGE SCALE GENOMIC DNA]</scope>
    <source>
        <strain evidence="14 15">S7-754</strain>
    </source>
</reference>
<evidence type="ECO:0000256" key="10">
    <source>
        <dbReference type="ARBA" id="ARBA00022842"/>
    </source>
</evidence>
<dbReference type="InterPro" id="IPR002156">
    <property type="entry name" value="RNaseH_domain"/>
</dbReference>
<dbReference type="PANTHER" id="PTHR10642">
    <property type="entry name" value="RIBONUCLEASE H1"/>
    <property type="match status" value="1"/>
</dbReference>
<evidence type="ECO:0000256" key="9">
    <source>
        <dbReference type="ARBA" id="ARBA00022801"/>
    </source>
</evidence>
<name>A0A1G7KG10_9SPHN</name>
<dbReference type="InterPro" id="IPR012337">
    <property type="entry name" value="RNaseH-like_sf"/>
</dbReference>
<comment type="function">
    <text evidence="2 11">Endonuclease that specifically degrades the RNA of RNA-DNA hybrids.</text>
</comment>
<keyword evidence="11" id="KW-0963">Cytoplasm</keyword>
<keyword evidence="10 11" id="KW-0460">Magnesium</keyword>
<dbReference type="Proteomes" id="UP000436801">
    <property type="component" value="Unassembled WGS sequence"/>
</dbReference>
<keyword evidence="15" id="KW-1185">Reference proteome</keyword>
<dbReference type="GO" id="GO:0043137">
    <property type="term" value="P:DNA replication, removal of RNA primer"/>
    <property type="evidence" value="ECO:0007669"/>
    <property type="project" value="TreeGrafter"/>
</dbReference>
<feature type="domain" description="RNase H type-1" evidence="12">
    <location>
        <begin position="5"/>
        <end position="146"/>
    </location>
</feature>
<evidence type="ECO:0000256" key="5">
    <source>
        <dbReference type="ARBA" id="ARBA00012180"/>
    </source>
</evidence>
<dbReference type="NCBIfam" id="NF001236">
    <property type="entry name" value="PRK00203.1"/>
    <property type="match status" value="1"/>
</dbReference>
<feature type="binding site" evidence="11">
    <location>
        <position position="14"/>
    </location>
    <ligand>
        <name>Mg(2+)</name>
        <dbReference type="ChEBI" id="CHEBI:18420"/>
        <label>1</label>
    </ligand>
</feature>
<dbReference type="EMBL" id="WSUT01000005">
    <property type="protein sequence ID" value="MWC43721.1"/>
    <property type="molecule type" value="Genomic_DNA"/>
</dbReference>
<dbReference type="Pfam" id="PF00075">
    <property type="entry name" value="RNase_H"/>
    <property type="match status" value="1"/>
</dbReference>
<evidence type="ECO:0000256" key="7">
    <source>
        <dbReference type="ARBA" id="ARBA00022723"/>
    </source>
</evidence>
<comment type="similarity">
    <text evidence="3 11">Belongs to the RNase H family.</text>
</comment>
<feature type="binding site" evidence="11">
    <location>
        <position position="14"/>
    </location>
    <ligand>
        <name>Mg(2+)</name>
        <dbReference type="ChEBI" id="CHEBI:18420"/>
        <label>2</label>
    </ligand>
</feature>
<feature type="binding site" evidence="11">
    <location>
        <position position="74"/>
    </location>
    <ligand>
        <name>Mg(2+)</name>
        <dbReference type="ChEBI" id="CHEBI:18420"/>
        <label>1</label>
    </ligand>
</feature>
<dbReference type="SUPFAM" id="SSF53098">
    <property type="entry name" value="Ribonuclease H-like"/>
    <property type="match status" value="1"/>
</dbReference>
<dbReference type="GO" id="GO:0005737">
    <property type="term" value="C:cytoplasm"/>
    <property type="evidence" value="ECO:0007669"/>
    <property type="project" value="UniProtKB-SubCell"/>
</dbReference>
<evidence type="ECO:0000313" key="16">
    <source>
        <dbReference type="Proteomes" id="UP000436801"/>
    </source>
</evidence>
<comment type="subcellular location">
    <subcellularLocation>
        <location evidence="11">Cytoplasm</location>
    </subcellularLocation>
</comment>
<evidence type="ECO:0000313" key="14">
    <source>
        <dbReference type="EMBL" id="SDF36122.1"/>
    </source>
</evidence>
<feature type="binding site" evidence="11">
    <location>
        <position position="52"/>
    </location>
    <ligand>
        <name>Mg(2+)</name>
        <dbReference type="ChEBI" id="CHEBI:18420"/>
        <label>1</label>
    </ligand>
</feature>
<feature type="binding site" evidence="11">
    <location>
        <position position="138"/>
    </location>
    <ligand>
        <name>Mg(2+)</name>
        <dbReference type="ChEBI" id="CHEBI:18420"/>
        <label>2</label>
    </ligand>
</feature>
<evidence type="ECO:0000256" key="8">
    <source>
        <dbReference type="ARBA" id="ARBA00022759"/>
    </source>
</evidence>
<evidence type="ECO:0000256" key="11">
    <source>
        <dbReference type="HAMAP-Rule" id="MF_00042"/>
    </source>
</evidence>
<dbReference type="EC" id="3.1.26.4" evidence="5 11"/>
<dbReference type="GO" id="GO:0000287">
    <property type="term" value="F:magnesium ion binding"/>
    <property type="evidence" value="ECO:0007669"/>
    <property type="project" value="UniProtKB-UniRule"/>
</dbReference>
<dbReference type="FunFam" id="3.30.420.10:FF:000089">
    <property type="entry name" value="Ribonuclease H"/>
    <property type="match status" value="1"/>
</dbReference>
<dbReference type="GO" id="GO:0004523">
    <property type="term" value="F:RNA-DNA hybrid ribonuclease activity"/>
    <property type="evidence" value="ECO:0007669"/>
    <property type="project" value="UniProtKB-UniRule"/>
</dbReference>
<comment type="cofactor">
    <cofactor evidence="11">
        <name>Mg(2+)</name>
        <dbReference type="ChEBI" id="CHEBI:18420"/>
    </cofactor>
    <text evidence="11">Binds 1 Mg(2+) ion per subunit. May bind a second metal ion at a regulatory site, or after substrate binding.</text>
</comment>